<sequence length="186" mass="20816">MPITQNPEEYYQHYCLSQRRVERWVQETEKQLQLAAAQVALSKSQNEGQSRRTTSKESERHAHELPSPPLTPTPLPPTQVVGDARQRTSHRLPSVKPHREHDASRSRSRPSSGSKKIGSDGRRKRSESPASLTTYLPYGILPLLFAVTGTSVVSVVFALVILAGYIVHAIEDSKSNSSPRKHRKHP</sequence>
<gene>
    <name evidence="3" type="ORF">BDN70DRAFT_995223</name>
</gene>
<keyword evidence="4" id="KW-1185">Reference proteome</keyword>
<feature type="transmembrane region" description="Helical" evidence="2">
    <location>
        <begin position="135"/>
        <end position="167"/>
    </location>
</feature>
<keyword evidence="2" id="KW-1133">Transmembrane helix</keyword>
<evidence type="ECO:0000313" key="4">
    <source>
        <dbReference type="Proteomes" id="UP000807469"/>
    </source>
</evidence>
<feature type="compositionally biased region" description="Polar residues" evidence="1">
    <location>
        <begin position="42"/>
        <end position="52"/>
    </location>
</feature>
<protein>
    <submittedName>
        <fullName evidence="3">Uncharacterized protein</fullName>
    </submittedName>
</protein>
<evidence type="ECO:0000256" key="2">
    <source>
        <dbReference type="SAM" id="Phobius"/>
    </source>
</evidence>
<proteinExistence type="predicted"/>
<dbReference type="AlphaFoldDB" id="A0A9P5YWN2"/>
<keyword evidence="2" id="KW-0472">Membrane</keyword>
<accession>A0A9P5YWN2</accession>
<comment type="caution">
    <text evidence="3">The sequence shown here is derived from an EMBL/GenBank/DDBJ whole genome shotgun (WGS) entry which is preliminary data.</text>
</comment>
<feature type="region of interest" description="Disordered" evidence="1">
    <location>
        <begin position="38"/>
        <end position="129"/>
    </location>
</feature>
<name>A0A9P5YWN2_9AGAR</name>
<feature type="compositionally biased region" description="Pro residues" evidence="1">
    <location>
        <begin position="66"/>
        <end position="77"/>
    </location>
</feature>
<dbReference type="Proteomes" id="UP000807469">
    <property type="component" value="Unassembled WGS sequence"/>
</dbReference>
<reference evidence="3" key="1">
    <citation type="submission" date="2020-11" db="EMBL/GenBank/DDBJ databases">
        <authorList>
            <consortium name="DOE Joint Genome Institute"/>
            <person name="Ahrendt S."/>
            <person name="Riley R."/>
            <person name="Andreopoulos W."/>
            <person name="Labutti K."/>
            <person name="Pangilinan J."/>
            <person name="Ruiz-Duenas F.J."/>
            <person name="Barrasa J.M."/>
            <person name="Sanchez-Garcia M."/>
            <person name="Camarero S."/>
            <person name="Miyauchi S."/>
            <person name="Serrano A."/>
            <person name="Linde D."/>
            <person name="Babiker R."/>
            <person name="Drula E."/>
            <person name="Ayuso-Fernandez I."/>
            <person name="Pacheco R."/>
            <person name="Padilla G."/>
            <person name="Ferreira P."/>
            <person name="Barriuso J."/>
            <person name="Kellner H."/>
            <person name="Castanera R."/>
            <person name="Alfaro M."/>
            <person name="Ramirez L."/>
            <person name="Pisabarro A.G."/>
            <person name="Kuo A."/>
            <person name="Tritt A."/>
            <person name="Lipzen A."/>
            <person name="He G."/>
            <person name="Yan M."/>
            <person name="Ng V."/>
            <person name="Cullen D."/>
            <person name="Martin F."/>
            <person name="Rosso M.-N."/>
            <person name="Henrissat B."/>
            <person name="Hibbett D."/>
            <person name="Martinez A.T."/>
            <person name="Grigoriev I.V."/>
        </authorList>
    </citation>
    <scope>NUCLEOTIDE SEQUENCE</scope>
    <source>
        <strain evidence="3">CIRM-BRFM 674</strain>
    </source>
</reference>
<dbReference type="EMBL" id="MU155273">
    <property type="protein sequence ID" value="KAF9477062.1"/>
    <property type="molecule type" value="Genomic_DNA"/>
</dbReference>
<organism evidence="3 4">
    <name type="scientific">Pholiota conissans</name>
    <dbReference type="NCBI Taxonomy" id="109636"/>
    <lineage>
        <taxon>Eukaryota</taxon>
        <taxon>Fungi</taxon>
        <taxon>Dikarya</taxon>
        <taxon>Basidiomycota</taxon>
        <taxon>Agaricomycotina</taxon>
        <taxon>Agaricomycetes</taxon>
        <taxon>Agaricomycetidae</taxon>
        <taxon>Agaricales</taxon>
        <taxon>Agaricineae</taxon>
        <taxon>Strophariaceae</taxon>
        <taxon>Pholiota</taxon>
    </lineage>
</organism>
<evidence type="ECO:0000313" key="3">
    <source>
        <dbReference type="EMBL" id="KAF9477062.1"/>
    </source>
</evidence>
<keyword evidence="2" id="KW-0812">Transmembrane</keyword>
<dbReference type="OrthoDB" id="3070887at2759"/>
<feature type="compositionally biased region" description="Basic and acidic residues" evidence="1">
    <location>
        <begin position="54"/>
        <end position="64"/>
    </location>
</feature>
<evidence type="ECO:0000256" key="1">
    <source>
        <dbReference type="SAM" id="MobiDB-lite"/>
    </source>
</evidence>